<organism evidence="2 3">
    <name type="scientific">Floricoccus tropicus</name>
    <dbReference type="NCBI Taxonomy" id="1859473"/>
    <lineage>
        <taxon>Bacteria</taxon>
        <taxon>Bacillati</taxon>
        <taxon>Bacillota</taxon>
        <taxon>Bacilli</taxon>
        <taxon>Lactobacillales</taxon>
        <taxon>Streptococcaceae</taxon>
        <taxon>Floricoccus</taxon>
    </lineage>
</organism>
<keyword evidence="3" id="KW-1185">Reference proteome</keyword>
<evidence type="ECO:0000313" key="3">
    <source>
        <dbReference type="Proteomes" id="UP000178622"/>
    </source>
</evidence>
<accession>A0A1E8GJG4</accession>
<sequence length="165" mass="18965">MSYYSEEIEMKAQDVRKITGVDMERDINMIEILNVLGIVLRENVFNGAEGTFSNDDDKFVITLSKRYDENNPRDKFTLAHELGHLFLHYDPERPELIYSRKGTGKIEYEANEFAAAFLMPEDIYRQVIMENCSADQVDILEVAREFGVSKDAAANRGKFLGILAW</sequence>
<gene>
    <name evidence="2" type="ORF">BG261_08630</name>
</gene>
<dbReference type="RefSeq" id="WP_070793342.1">
    <property type="nucleotide sequence ID" value="NZ_MKIR01000026.1"/>
</dbReference>
<dbReference type="EMBL" id="MKIR01000026">
    <property type="protein sequence ID" value="OFI48337.1"/>
    <property type="molecule type" value="Genomic_DNA"/>
</dbReference>
<dbReference type="OrthoDB" id="9816277at2"/>
<dbReference type="STRING" id="1859473.BG261_08630"/>
<comment type="caution">
    <text evidence="2">The sequence shown here is derived from an EMBL/GenBank/DDBJ whole genome shotgun (WGS) entry which is preliminary data.</text>
</comment>
<dbReference type="AlphaFoldDB" id="A0A1E8GJG4"/>
<dbReference type="PANTHER" id="PTHR43236">
    <property type="entry name" value="ANTITOXIN HIGA1"/>
    <property type="match status" value="1"/>
</dbReference>
<dbReference type="InterPro" id="IPR010359">
    <property type="entry name" value="IrrE_HExxH"/>
</dbReference>
<reference evidence="3" key="1">
    <citation type="submission" date="2016-09" db="EMBL/GenBank/DDBJ databases">
        <title>Draft genome sequence of a novel species of the family Streptococcaceae isolated from flowers.</title>
        <authorList>
            <person name="Chuah L.-O."/>
            <person name="Yap K.-P."/>
            <person name="Thong K.L."/>
            <person name="Liong M.T."/>
            <person name="Ahmad R."/>
            <person name="Rusul G."/>
        </authorList>
    </citation>
    <scope>NUCLEOTIDE SEQUENCE [LARGE SCALE GENOMIC DNA]</scope>
    <source>
        <strain evidence="3">DF1</strain>
    </source>
</reference>
<evidence type="ECO:0000259" key="1">
    <source>
        <dbReference type="Pfam" id="PF06114"/>
    </source>
</evidence>
<dbReference type="Pfam" id="PF06114">
    <property type="entry name" value="Peptidase_M78"/>
    <property type="match status" value="1"/>
</dbReference>
<feature type="domain" description="IrrE N-terminal-like" evidence="1">
    <location>
        <begin position="36"/>
        <end position="156"/>
    </location>
</feature>
<dbReference type="PANTHER" id="PTHR43236:SF1">
    <property type="entry name" value="BLL7220 PROTEIN"/>
    <property type="match status" value="1"/>
</dbReference>
<proteinExistence type="predicted"/>
<dbReference type="Proteomes" id="UP000178622">
    <property type="component" value="Unassembled WGS sequence"/>
</dbReference>
<dbReference type="InterPro" id="IPR052345">
    <property type="entry name" value="Rad_response_metalloprotease"/>
</dbReference>
<evidence type="ECO:0000313" key="2">
    <source>
        <dbReference type="EMBL" id="OFI48337.1"/>
    </source>
</evidence>
<dbReference type="Gene3D" id="1.10.10.2910">
    <property type="match status" value="1"/>
</dbReference>
<protein>
    <recommendedName>
        <fullName evidence="1">IrrE N-terminal-like domain-containing protein</fullName>
    </recommendedName>
</protein>
<name>A0A1E8GJG4_9LACT</name>